<comment type="similarity">
    <text evidence="5 6">Belongs to the anion channel-forming bestrophin (TC 1.A.46) family. Calcium-sensitive chloride channel subfamily.</text>
</comment>
<comment type="caution">
    <text evidence="6">Lacks conserved residue(s) required for the propagation of feature annotation.</text>
</comment>
<proteinExistence type="inferred from homology"/>
<dbReference type="GO" id="GO:0005886">
    <property type="term" value="C:plasma membrane"/>
    <property type="evidence" value="ECO:0007669"/>
    <property type="project" value="UniProtKB-SubCell"/>
</dbReference>
<evidence type="ECO:0000256" key="2">
    <source>
        <dbReference type="ARBA" id="ARBA00022692"/>
    </source>
</evidence>
<feature type="compositionally biased region" description="Basic and acidic residues" evidence="7">
    <location>
        <begin position="491"/>
        <end position="505"/>
    </location>
</feature>
<dbReference type="Proteomes" id="UP001152747">
    <property type="component" value="Unassembled WGS sequence"/>
</dbReference>
<dbReference type="AlphaFoldDB" id="A0A9P1N0T3"/>
<keyword evidence="6" id="KW-0406">Ion transport</keyword>
<comment type="function">
    <text evidence="6">Forms chloride channels.</text>
</comment>
<keyword evidence="9" id="KW-1185">Reference proteome</keyword>
<dbReference type="PANTHER" id="PTHR10736:SF0">
    <property type="entry name" value="BESTROPHIN HOMOLOG"/>
    <property type="match status" value="1"/>
</dbReference>
<dbReference type="EMBL" id="CANHGI010000003">
    <property type="protein sequence ID" value="CAI5445763.1"/>
    <property type="molecule type" value="Genomic_DNA"/>
</dbReference>
<keyword evidence="6" id="KW-0813">Transport</keyword>
<dbReference type="Pfam" id="PF01062">
    <property type="entry name" value="Bestrophin"/>
    <property type="match status" value="1"/>
</dbReference>
<keyword evidence="6" id="KW-0407">Ion channel</keyword>
<feature type="transmembrane region" description="Helical" evidence="6">
    <location>
        <begin position="31"/>
        <end position="56"/>
    </location>
</feature>
<evidence type="ECO:0000313" key="8">
    <source>
        <dbReference type="EMBL" id="CAI5445763.1"/>
    </source>
</evidence>
<keyword evidence="6" id="KW-1003">Cell membrane</keyword>
<comment type="caution">
    <text evidence="8">The sequence shown here is derived from an EMBL/GenBank/DDBJ whole genome shotgun (WGS) entry which is preliminary data.</text>
</comment>
<dbReference type="PANTHER" id="PTHR10736">
    <property type="entry name" value="BESTROPHIN"/>
    <property type="match status" value="1"/>
</dbReference>
<dbReference type="GO" id="GO:0034707">
    <property type="term" value="C:chloride channel complex"/>
    <property type="evidence" value="ECO:0007669"/>
    <property type="project" value="UniProtKB-KW"/>
</dbReference>
<dbReference type="InterPro" id="IPR021134">
    <property type="entry name" value="Bestrophin-like"/>
</dbReference>
<name>A0A9P1N0T3_9PELO</name>
<comment type="subcellular location">
    <subcellularLocation>
        <location evidence="6">Cell membrane</location>
        <topology evidence="6">Multi-pass membrane protein</topology>
    </subcellularLocation>
    <subcellularLocation>
        <location evidence="1">Membrane</location>
        <topology evidence="1">Multi-pass membrane protein</topology>
    </subcellularLocation>
</comment>
<feature type="compositionally biased region" description="Basic and acidic residues" evidence="7">
    <location>
        <begin position="519"/>
        <end position="533"/>
    </location>
</feature>
<evidence type="ECO:0000313" key="9">
    <source>
        <dbReference type="Proteomes" id="UP001152747"/>
    </source>
</evidence>
<evidence type="ECO:0000256" key="1">
    <source>
        <dbReference type="ARBA" id="ARBA00004141"/>
    </source>
</evidence>
<gene>
    <name evidence="8" type="ORF">CAMP_LOCUS8400</name>
</gene>
<dbReference type="InterPro" id="IPR000615">
    <property type="entry name" value="Bestrophin"/>
</dbReference>
<feature type="compositionally biased region" description="Basic and acidic residues" evidence="7">
    <location>
        <begin position="541"/>
        <end position="554"/>
    </location>
</feature>
<evidence type="ECO:0000256" key="3">
    <source>
        <dbReference type="ARBA" id="ARBA00022989"/>
    </source>
</evidence>
<evidence type="ECO:0000256" key="5">
    <source>
        <dbReference type="ARBA" id="ARBA00034769"/>
    </source>
</evidence>
<feature type="region of interest" description="Disordered" evidence="7">
    <location>
        <begin position="462"/>
        <end position="554"/>
    </location>
</feature>
<protein>
    <recommendedName>
        <fullName evidence="6">Bestrophin homolog</fullName>
    </recommendedName>
</protein>
<organism evidence="8 9">
    <name type="scientific">Caenorhabditis angaria</name>
    <dbReference type="NCBI Taxonomy" id="860376"/>
    <lineage>
        <taxon>Eukaryota</taxon>
        <taxon>Metazoa</taxon>
        <taxon>Ecdysozoa</taxon>
        <taxon>Nematoda</taxon>
        <taxon>Chromadorea</taxon>
        <taxon>Rhabditida</taxon>
        <taxon>Rhabditina</taxon>
        <taxon>Rhabditomorpha</taxon>
        <taxon>Rhabditoidea</taxon>
        <taxon>Rhabditidae</taxon>
        <taxon>Peloderinae</taxon>
        <taxon>Caenorhabditis</taxon>
    </lineage>
</organism>
<keyword evidence="4 6" id="KW-0472">Membrane</keyword>
<evidence type="ECO:0000256" key="6">
    <source>
        <dbReference type="RuleBase" id="RU363126"/>
    </source>
</evidence>
<keyword evidence="2 6" id="KW-0812">Transmembrane</keyword>
<dbReference type="GO" id="GO:0005254">
    <property type="term" value="F:chloride channel activity"/>
    <property type="evidence" value="ECO:0007669"/>
    <property type="project" value="UniProtKB-KW"/>
</dbReference>
<keyword evidence="6" id="KW-0869">Chloride channel</keyword>
<accession>A0A9P1N0T3</accession>
<keyword evidence="6" id="KW-0868">Chloride</keyword>
<reference evidence="8" key="1">
    <citation type="submission" date="2022-11" db="EMBL/GenBank/DDBJ databases">
        <authorList>
            <person name="Kikuchi T."/>
        </authorList>
    </citation>
    <scope>NUCLEOTIDE SEQUENCE</scope>
    <source>
        <strain evidence="8">PS1010</strain>
    </source>
</reference>
<dbReference type="OrthoDB" id="201595at2759"/>
<keyword evidence="3 6" id="KW-1133">Transmembrane helix</keyword>
<evidence type="ECO:0000256" key="4">
    <source>
        <dbReference type="ARBA" id="ARBA00023136"/>
    </source>
</evidence>
<evidence type="ECO:0000256" key="7">
    <source>
        <dbReference type="SAM" id="MobiDB-lite"/>
    </source>
</evidence>
<sequence>MTVGYMKDVATATSFTFLRLLFRWRGSVWKAIYWELFLWLFLFVNIRTIYEFLLFNTENGKIFEQIVMRCRSITSQSRTVITFALGFYVSFVTNRWWNVFMTIPWPDTTALQLTAFLRSRGKKFEQEDRTERQTIMRYLILSYVLVFRDVSIRIKKRFPTYDHLTPTLMTLEERQKLEKTKESRHWVPIEWALLILKDAEKRGCIDSYHLAEVTTSILQYRQRLHDILSYDWISVPLVYVQAVNICTICYFLILCFSSQGINADATEKLYHSIIPIHAVVEFVVFNGWLKTAFVMLNPFGLDDDDFEMDILIERNLMISLCYVNDFFDKPPRLINMTVKLPHTIQSAAILSKANPMHGSAVPVKVPKQQQKLLNMKQTNMMTKMMAPRASTTNLMPKVKFDAMEDPNVERIPRGPDISKKEIDAKESHIFKKEDLEKVVLKLLEKKLGDDKVEDKLISQRTQSLSLEEPTQDETIPLSNPITKPGTGGGGADKKGGDKISREKVPTKHTPKQTSTMSKVEPKISSRQNSDKKNSSRRKVKKEPSTEKIEPTQLD</sequence>